<gene>
    <name evidence="9" type="ORF">yc1106_00854</name>
</gene>
<organism evidence="9 10">
    <name type="scientific">Curvularia clavata</name>
    <dbReference type="NCBI Taxonomy" id="95742"/>
    <lineage>
        <taxon>Eukaryota</taxon>
        <taxon>Fungi</taxon>
        <taxon>Dikarya</taxon>
        <taxon>Ascomycota</taxon>
        <taxon>Pezizomycotina</taxon>
        <taxon>Dothideomycetes</taxon>
        <taxon>Pleosporomycetidae</taxon>
        <taxon>Pleosporales</taxon>
        <taxon>Pleosporineae</taxon>
        <taxon>Pleosporaceae</taxon>
        <taxon>Curvularia</taxon>
    </lineage>
</organism>
<proteinExistence type="predicted"/>
<keyword evidence="2" id="KW-0690">Ribosome biogenesis</keyword>
<dbReference type="Pfam" id="PF14295">
    <property type="entry name" value="PAN_4"/>
    <property type="match status" value="2"/>
</dbReference>
<keyword evidence="7" id="KW-0812">Transmembrane</keyword>
<feature type="region of interest" description="Disordered" evidence="6">
    <location>
        <begin position="1070"/>
        <end position="1115"/>
    </location>
</feature>
<evidence type="ECO:0000256" key="2">
    <source>
        <dbReference type="ARBA" id="ARBA00022517"/>
    </source>
</evidence>
<keyword evidence="5" id="KW-0539">Nucleus</keyword>
<feature type="domain" description="OBG-type G" evidence="8">
    <location>
        <begin position="168"/>
        <end position="340"/>
    </location>
</feature>
<dbReference type="GO" id="GO:0042254">
    <property type="term" value="P:ribosome biogenesis"/>
    <property type="evidence" value="ECO:0007669"/>
    <property type="project" value="UniProtKB-KW"/>
</dbReference>
<dbReference type="InterPro" id="IPR041623">
    <property type="entry name" value="NOG1_N"/>
</dbReference>
<dbReference type="EMBL" id="CP089274">
    <property type="protein sequence ID" value="USP73580.1"/>
    <property type="molecule type" value="Genomic_DNA"/>
</dbReference>
<feature type="compositionally biased region" description="Basic and acidic residues" evidence="6">
    <location>
        <begin position="596"/>
        <end position="607"/>
    </location>
</feature>
<feature type="region of interest" description="Disordered" evidence="6">
    <location>
        <begin position="984"/>
        <end position="1014"/>
    </location>
</feature>
<keyword evidence="7" id="KW-1133">Transmembrane helix</keyword>
<dbReference type="Proteomes" id="UP001056012">
    <property type="component" value="Chromosome 1"/>
</dbReference>
<dbReference type="GO" id="GO:0005525">
    <property type="term" value="F:GTP binding"/>
    <property type="evidence" value="ECO:0007669"/>
    <property type="project" value="UniProtKB-KW"/>
</dbReference>
<protein>
    <submittedName>
        <fullName evidence="9">Nucleolar GTP-binding protein 1</fullName>
    </submittedName>
</protein>
<keyword evidence="10" id="KW-1185">Reference proteome</keyword>
<accession>A0A9Q8Z1S2</accession>
<dbReference type="Pfam" id="PF08155">
    <property type="entry name" value="NOGCT"/>
    <property type="match status" value="1"/>
</dbReference>
<comment type="subcellular location">
    <subcellularLocation>
        <location evidence="1">Nucleus</location>
        <location evidence="1">Nucleolus</location>
    </subcellularLocation>
</comment>
<dbReference type="Gene3D" id="1.20.120.1190">
    <property type="match status" value="1"/>
</dbReference>
<dbReference type="CDD" id="cd12087">
    <property type="entry name" value="TM_EGFR-like"/>
    <property type="match status" value="1"/>
</dbReference>
<dbReference type="InterPro" id="IPR027417">
    <property type="entry name" value="P-loop_NTPase"/>
</dbReference>
<keyword evidence="4" id="KW-0342">GTP-binding</keyword>
<evidence type="ECO:0000256" key="1">
    <source>
        <dbReference type="ARBA" id="ARBA00004604"/>
    </source>
</evidence>
<evidence type="ECO:0000313" key="10">
    <source>
        <dbReference type="Proteomes" id="UP001056012"/>
    </source>
</evidence>
<reference evidence="9" key="1">
    <citation type="submission" date="2021-12" db="EMBL/GenBank/DDBJ databases">
        <title>Curvularia clavata genome.</title>
        <authorList>
            <person name="Cao Y."/>
        </authorList>
    </citation>
    <scope>NUCLEOTIDE SEQUENCE</scope>
    <source>
        <strain evidence="9">Yc1106</strain>
    </source>
</reference>
<dbReference type="OrthoDB" id="415015at2759"/>
<dbReference type="InterPro" id="IPR003609">
    <property type="entry name" value="Pan_app"/>
</dbReference>
<dbReference type="Pfam" id="PF17835">
    <property type="entry name" value="NOG1_N"/>
    <property type="match status" value="1"/>
</dbReference>
<dbReference type="PROSITE" id="PS51710">
    <property type="entry name" value="G_OBG"/>
    <property type="match status" value="1"/>
</dbReference>
<dbReference type="CDD" id="cd01897">
    <property type="entry name" value="NOG"/>
    <property type="match status" value="1"/>
</dbReference>
<feature type="transmembrane region" description="Helical" evidence="7">
    <location>
        <begin position="1017"/>
        <end position="1040"/>
    </location>
</feature>
<dbReference type="AlphaFoldDB" id="A0A9Q8Z1S2"/>
<feature type="compositionally biased region" description="Basic and acidic residues" evidence="6">
    <location>
        <begin position="1106"/>
        <end position="1115"/>
    </location>
</feature>
<dbReference type="GO" id="GO:0005730">
    <property type="term" value="C:nucleolus"/>
    <property type="evidence" value="ECO:0007669"/>
    <property type="project" value="UniProtKB-SubCell"/>
</dbReference>
<evidence type="ECO:0000256" key="7">
    <source>
        <dbReference type="SAM" id="Phobius"/>
    </source>
</evidence>
<evidence type="ECO:0000256" key="6">
    <source>
        <dbReference type="SAM" id="MobiDB-lite"/>
    </source>
</evidence>
<dbReference type="Gene3D" id="3.40.50.300">
    <property type="entry name" value="P-loop containing nucleotide triphosphate hydrolases"/>
    <property type="match status" value="1"/>
</dbReference>
<dbReference type="InterPro" id="IPR012973">
    <property type="entry name" value="NOG_C"/>
</dbReference>
<dbReference type="PANTHER" id="PTHR45759">
    <property type="entry name" value="NUCLEOLAR GTP-BINDING PROTEIN 1"/>
    <property type="match status" value="1"/>
</dbReference>
<name>A0A9Q8Z1S2_CURCL</name>
<dbReference type="InterPro" id="IPR031167">
    <property type="entry name" value="G_OBG"/>
</dbReference>
<evidence type="ECO:0000313" key="9">
    <source>
        <dbReference type="EMBL" id="USP73580.1"/>
    </source>
</evidence>
<dbReference type="SUPFAM" id="SSF52540">
    <property type="entry name" value="P-loop containing nucleoside triphosphate hydrolases"/>
    <property type="match status" value="1"/>
</dbReference>
<evidence type="ECO:0000256" key="3">
    <source>
        <dbReference type="ARBA" id="ARBA00022741"/>
    </source>
</evidence>
<dbReference type="Pfam" id="PF06858">
    <property type="entry name" value="NOG1"/>
    <property type="match status" value="1"/>
</dbReference>
<evidence type="ECO:0000256" key="4">
    <source>
        <dbReference type="ARBA" id="ARBA00023134"/>
    </source>
</evidence>
<feature type="region of interest" description="Disordered" evidence="6">
    <location>
        <begin position="549"/>
        <end position="607"/>
    </location>
</feature>
<dbReference type="PRINTS" id="PR00326">
    <property type="entry name" value="GTP1OBG"/>
</dbReference>
<keyword evidence="7" id="KW-0472">Membrane</keyword>
<dbReference type="InterPro" id="IPR006073">
    <property type="entry name" value="GTP-bd"/>
</dbReference>
<dbReference type="VEuPathDB" id="FungiDB:yc1106_00854"/>
<dbReference type="InterPro" id="IPR010674">
    <property type="entry name" value="NOG1_Rossman_fold_dom"/>
</dbReference>
<keyword evidence="3" id="KW-0547">Nucleotide-binding</keyword>
<sequence length="1115" mass="122875">MKTQWKDIPAVPTSQEFLDIVLSRTQRRLPTQIRAGFKISRIRAFYTRKVKYTSETFVERLSTTIEAFPRLQDIHPFHRDLLNTLYDADHFRIALGQLSTAKSLIETVARDYVRLLKYGQSLFQCKQLKRAALGRMATICKRLKDPLVYLEQVRQHLGRLPSIDPNTRTLVISGFPNVGKSSFLKSISRADVEVQPYAFTTKSLYVGHFDYKMLRFQAVDTPGILDHALEEMNTIEHQSICAIAHLRAHILYFMDLSEQCGYSVASQIALFNNIKPLFANKLISIVINKIDLMRPSQLDPETQAQLQGMLKSGEVEMLELSCSTTEGVMAVRNAVCDRLIAARNAEKLKAGTNSAGEPSGRLGELLRRIHVAQPLGGVTRETFIPEAALNKKKYDKDDPDRPILERDLEEENGGAGVYNIDLRKNYLLENDEWKHDRIPEVFKGQNVYDFIDPDIEAKLAALEAEEEKLEEEGFYDSDDDVEDAEEADIRYKAELIREKRQLIRNEAKMRKSLKNRAVIPRTKKAKQMSQMESHLESLGYDTTKVVERAQAQAEARGRSLARSRSEAPGGDAMDIDTPKSALERAKSRGRSQSTNRRNDGVTDVEAASKAEKLAKLSQKKMNRMARQGEADRHQTGSLIKHLTAGKRVSVRPDAAHTRDLAIRQDTITDCQDNYTSKNGLGFNLYCKQNAPLSDAIREPSGVGVWFFTASYTECLEHCSRYWGESEGCFGATWTTPGGHCWLKTSNVSTAALTPAPEAITALLTNPDQMKGYDTKCPNKDLEDKALPGVNGVSYTTHCGKVIAEPPHCFDEYDCLEEPYRAFYHTESLEECLKVCAGLHPLCRAVSWNPGLQVGYANCWPKYGKTPAFVAPTSKQGIMHAAQMISFDIPDTKCPDEKLYQATANSAQFKISCGKTNPGKNITNLHAQNLTACMDACAASDQGCTAALFSTVLDGGYNNCYLQKTESILGDLGTAIYAAVTDGKSVSNSSSSNSGSATDSPSGSGASSSSSSSSSSKAWIAGPVVGGIAVLGAIGFAIFWLRRRKAAKMGEKEAYAGPGAGYGYVPGHDGAEQSYNGSPGVPTAEMHAASPTSELPGSVKYAHHHGPRSEAQELPT</sequence>
<evidence type="ECO:0000256" key="5">
    <source>
        <dbReference type="ARBA" id="ARBA00023242"/>
    </source>
</evidence>
<evidence type="ECO:0000259" key="8">
    <source>
        <dbReference type="PROSITE" id="PS51710"/>
    </source>
</evidence>